<dbReference type="InterPro" id="IPR014729">
    <property type="entry name" value="Rossmann-like_a/b/a_fold"/>
</dbReference>
<comment type="similarity">
    <text evidence="1">Belongs to the class-I aminoacyl-tRNA synthetase family.</text>
</comment>
<evidence type="ECO:0000256" key="5">
    <source>
        <dbReference type="ARBA" id="ARBA00022840"/>
    </source>
</evidence>
<dbReference type="AlphaFoldDB" id="A0A645AYM0"/>
<dbReference type="EC" id="6.1.1.19" evidence="2"/>
<dbReference type="Pfam" id="PF05746">
    <property type="entry name" value="DALR_1"/>
    <property type="match status" value="1"/>
</dbReference>
<keyword evidence="4" id="KW-0547">Nucleotide-binding</keyword>
<accession>A0A645AYM0</accession>
<dbReference type="PANTHER" id="PTHR11956:SF5">
    <property type="entry name" value="ARGININE--TRNA LIGASE, CYTOPLASMIC"/>
    <property type="match status" value="1"/>
</dbReference>
<dbReference type="Gene3D" id="3.40.50.620">
    <property type="entry name" value="HUPs"/>
    <property type="match status" value="1"/>
</dbReference>
<dbReference type="SUPFAM" id="SSF47323">
    <property type="entry name" value="Anticodon-binding domain of a subclass of class I aminoacyl-tRNA synthetases"/>
    <property type="match status" value="1"/>
</dbReference>
<feature type="domain" description="DALR anticodon binding" evidence="9">
    <location>
        <begin position="73"/>
        <end position="187"/>
    </location>
</feature>
<dbReference type="GO" id="GO:0005524">
    <property type="term" value="F:ATP binding"/>
    <property type="evidence" value="ECO:0007669"/>
    <property type="project" value="UniProtKB-KW"/>
</dbReference>
<dbReference type="PANTHER" id="PTHR11956">
    <property type="entry name" value="ARGINYL-TRNA SYNTHETASE"/>
    <property type="match status" value="1"/>
</dbReference>
<protein>
    <recommendedName>
        <fullName evidence="2">arginine--tRNA ligase</fullName>
        <ecNumber evidence="2">6.1.1.19</ecNumber>
    </recommendedName>
</protein>
<reference evidence="10" key="1">
    <citation type="submission" date="2019-08" db="EMBL/GenBank/DDBJ databases">
        <authorList>
            <person name="Kucharzyk K."/>
            <person name="Murdoch R.W."/>
            <person name="Higgins S."/>
            <person name="Loffler F."/>
        </authorList>
    </citation>
    <scope>NUCLEOTIDE SEQUENCE</scope>
</reference>
<evidence type="ECO:0000256" key="8">
    <source>
        <dbReference type="ARBA" id="ARBA00049339"/>
    </source>
</evidence>
<evidence type="ECO:0000256" key="6">
    <source>
        <dbReference type="ARBA" id="ARBA00022917"/>
    </source>
</evidence>
<comment type="catalytic activity">
    <reaction evidence="8">
        <text>tRNA(Arg) + L-arginine + ATP = L-arginyl-tRNA(Arg) + AMP + diphosphate</text>
        <dbReference type="Rhea" id="RHEA:20301"/>
        <dbReference type="Rhea" id="RHEA-COMP:9658"/>
        <dbReference type="Rhea" id="RHEA-COMP:9673"/>
        <dbReference type="ChEBI" id="CHEBI:30616"/>
        <dbReference type="ChEBI" id="CHEBI:32682"/>
        <dbReference type="ChEBI" id="CHEBI:33019"/>
        <dbReference type="ChEBI" id="CHEBI:78442"/>
        <dbReference type="ChEBI" id="CHEBI:78513"/>
        <dbReference type="ChEBI" id="CHEBI:456215"/>
        <dbReference type="EC" id="6.1.1.19"/>
    </reaction>
</comment>
<name>A0A645AYM0_9ZZZZ</name>
<dbReference type="InterPro" id="IPR008909">
    <property type="entry name" value="DALR_anticod-bd"/>
</dbReference>
<dbReference type="FunFam" id="1.10.730.10:FF:000006">
    <property type="entry name" value="Arginyl-tRNA synthetase 2, mitochondrial"/>
    <property type="match status" value="1"/>
</dbReference>
<dbReference type="GO" id="GO:0006420">
    <property type="term" value="P:arginyl-tRNA aminoacylation"/>
    <property type="evidence" value="ECO:0007669"/>
    <property type="project" value="InterPro"/>
</dbReference>
<evidence type="ECO:0000256" key="7">
    <source>
        <dbReference type="ARBA" id="ARBA00023146"/>
    </source>
</evidence>
<dbReference type="InterPro" id="IPR009080">
    <property type="entry name" value="tRNAsynth_Ia_anticodon-bd"/>
</dbReference>
<keyword evidence="5" id="KW-0067">ATP-binding</keyword>
<dbReference type="InterPro" id="IPR035684">
    <property type="entry name" value="ArgRS_core"/>
</dbReference>
<evidence type="ECO:0000256" key="2">
    <source>
        <dbReference type="ARBA" id="ARBA00012837"/>
    </source>
</evidence>
<evidence type="ECO:0000256" key="1">
    <source>
        <dbReference type="ARBA" id="ARBA00005594"/>
    </source>
</evidence>
<evidence type="ECO:0000259" key="9">
    <source>
        <dbReference type="SMART" id="SM00836"/>
    </source>
</evidence>
<gene>
    <name evidence="10" type="primary">argS_34</name>
    <name evidence="10" type="ORF">SDC9_101403</name>
</gene>
<dbReference type="GO" id="GO:0004814">
    <property type="term" value="F:arginine-tRNA ligase activity"/>
    <property type="evidence" value="ECO:0007669"/>
    <property type="project" value="UniProtKB-EC"/>
</dbReference>
<dbReference type="EMBL" id="VSSQ01014889">
    <property type="protein sequence ID" value="MPM54624.1"/>
    <property type="molecule type" value="Genomic_DNA"/>
</dbReference>
<keyword evidence="7" id="KW-0030">Aminoacyl-tRNA synthetase</keyword>
<organism evidence="10">
    <name type="scientific">bioreactor metagenome</name>
    <dbReference type="NCBI Taxonomy" id="1076179"/>
    <lineage>
        <taxon>unclassified sequences</taxon>
        <taxon>metagenomes</taxon>
        <taxon>ecological metagenomes</taxon>
    </lineage>
</organism>
<dbReference type="SMART" id="SM00836">
    <property type="entry name" value="DALR_1"/>
    <property type="match status" value="1"/>
</dbReference>
<comment type="caution">
    <text evidence="10">The sequence shown here is derived from an EMBL/GenBank/DDBJ whole genome shotgun (WGS) entry which is preliminary data.</text>
</comment>
<proteinExistence type="inferred from homology"/>
<dbReference type="Pfam" id="PF00750">
    <property type="entry name" value="tRNA-synt_1d"/>
    <property type="match status" value="1"/>
</dbReference>
<evidence type="ECO:0000256" key="3">
    <source>
        <dbReference type="ARBA" id="ARBA00022598"/>
    </source>
</evidence>
<dbReference type="InterPro" id="IPR001278">
    <property type="entry name" value="Arg-tRNA-ligase"/>
</dbReference>
<dbReference type="Gene3D" id="1.10.730.10">
    <property type="entry name" value="Isoleucyl-tRNA Synthetase, Domain 1"/>
    <property type="match status" value="1"/>
</dbReference>
<evidence type="ECO:0000313" key="10">
    <source>
        <dbReference type="EMBL" id="MPM54624.1"/>
    </source>
</evidence>
<dbReference type="SUPFAM" id="SSF52374">
    <property type="entry name" value="Nucleotidylyl transferase"/>
    <property type="match status" value="1"/>
</dbReference>
<keyword evidence="6" id="KW-0648">Protein biosynthesis</keyword>
<evidence type="ECO:0000256" key="4">
    <source>
        <dbReference type="ARBA" id="ARBA00022741"/>
    </source>
</evidence>
<sequence>MSDVIKKATDEAKKIADKTSVNKEMTATEKEEMIKAVAIGAIKFSDLASDPRKDVIFDWDKIMSLDGDSGPYLQYTYARCMSVLNKTKIKEQKNIDEIPENINEDEMMLIKEFYRFEEKIVEAANRFSPSVIAEYVLGIARKYNEFYAKNRIIDQKEEVFRIFLTKTTATIIETGLDLLGIETVEKM</sequence>
<keyword evidence="3 10" id="KW-0436">Ligase</keyword>